<name>A0A0F6SGB7_9BACT</name>
<gene>
    <name evidence="1" type="ORF">DB32_005563</name>
</gene>
<reference evidence="1 2" key="1">
    <citation type="submission" date="2015-03" db="EMBL/GenBank/DDBJ databases">
        <title>Genome assembly of Sandaracinus amylolyticus DSM 53668.</title>
        <authorList>
            <person name="Sharma G."/>
            <person name="Subramanian S."/>
        </authorList>
    </citation>
    <scope>NUCLEOTIDE SEQUENCE [LARGE SCALE GENOMIC DNA]</scope>
    <source>
        <strain evidence="1 2">DSM 53668</strain>
    </source>
</reference>
<keyword evidence="2" id="KW-1185">Reference proteome</keyword>
<dbReference type="KEGG" id="samy:DB32_005563"/>
<protein>
    <submittedName>
        <fullName evidence="1">Uncharacterized protein</fullName>
    </submittedName>
</protein>
<evidence type="ECO:0000313" key="1">
    <source>
        <dbReference type="EMBL" id="AKF08414.1"/>
    </source>
</evidence>
<evidence type="ECO:0000313" key="2">
    <source>
        <dbReference type="Proteomes" id="UP000034883"/>
    </source>
</evidence>
<accession>A0A0F6SGB7</accession>
<dbReference type="Proteomes" id="UP000034883">
    <property type="component" value="Chromosome"/>
</dbReference>
<dbReference type="EMBL" id="CP011125">
    <property type="protein sequence ID" value="AKF08414.1"/>
    <property type="molecule type" value="Genomic_DNA"/>
</dbReference>
<dbReference type="STRING" id="927083.DB32_005563"/>
<organism evidence="1 2">
    <name type="scientific">Sandaracinus amylolyticus</name>
    <dbReference type="NCBI Taxonomy" id="927083"/>
    <lineage>
        <taxon>Bacteria</taxon>
        <taxon>Pseudomonadati</taxon>
        <taxon>Myxococcota</taxon>
        <taxon>Polyangia</taxon>
        <taxon>Polyangiales</taxon>
        <taxon>Sandaracinaceae</taxon>
        <taxon>Sandaracinus</taxon>
    </lineage>
</organism>
<sequence length="40" mass="4249">MRREGARARASLDAVRGACLFPRPDFSGPRRAGAPGGMFS</sequence>
<proteinExistence type="predicted"/>
<dbReference type="AlphaFoldDB" id="A0A0F6SGB7"/>